<keyword evidence="1" id="KW-0472">Membrane</keyword>
<reference evidence="3 4" key="1">
    <citation type="submission" date="2023-04" db="EMBL/GenBank/DDBJ databases">
        <title>Genome of Basidiobolus ranarum AG-B5.</title>
        <authorList>
            <person name="Stajich J.E."/>
            <person name="Carter-House D."/>
            <person name="Gryganskyi A."/>
        </authorList>
    </citation>
    <scope>NUCLEOTIDE SEQUENCE [LARGE SCALE GENOMIC DNA]</scope>
    <source>
        <strain evidence="3 4">AG-B5</strain>
    </source>
</reference>
<feature type="signal peptide" evidence="2">
    <location>
        <begin position="1"/>
        <end position="25"/>
    </location>
</feature>
<protein>
    <submittedName>
        <fullName evidence="3">Uncharacterized protein</fullName>
    </submittedName>
</protein>
<accession>A0ABR2W7W6</accession>
<evidence type="ECO:0000256" key="1">
    <source>
        <dbReference type="SAM" id="Phobius"/>
    </source>
</evidence>
<evidence type="ECO:0000313" key="4">
    <source>
        <dbReference type="Proteomes" id="UP001479436"/>
    </source>
</evidence>
<organism evidence="3 4">
    <name type="scientific">Basidiobolus ranarum</name>
    <dbReference type="NCBI Taxonomy" id="34480"/>
    <lineage>
        <taxon>Eukaryota</taxon>
        <taxon>Fungi</taxon>
        <taxon>Fungi incertae sedis</taxon>
        <taxon>Zoopagomycota</taxon>
        <taxon>Entomophthoromycotina</taxon>
        <taxon>Basidiobolomycetes</taxon>
        <taxon>Basidiobolales</taxon>
        <taxon>Basidiobolaceae</taxon>
        <taxon>Basidiobolus</taxon>
    </lineage>
</organism>
<evidence type="ECO:0000313" key="3">
    <source>
        <dbReference type="EMBL" id="KAK9722833.1"/>
    </source>
</evidence>
<evidence type="ECO:0000256" key="2">
    <source>
        <dbReference type="SAM" id="SignalP"/>
    </source>
</evidence>
<feature type="transmembrane region" description="Helical" evidence="1">
    <location>
        <begin position="120"/>
        <end position="137"/>
    </location>
</feature>
<comment type="caution">
    <text evidence="3">The sequence shown here is derived from an EMBL/GenBank/DDBJ whole genome shotgun (WGS) entry which is preliminary data.</text>
</comment>
<dbReference type="Proteomes" id="UP001479436">
    <property type="component" value="Unassembled WGS sequence"/>
</dbReference>
<sequence>MEAKRSLYRVALLIVCLLSPIVVNAGSCKDCLFSLPFRATPGCQDFVYDQELKPFNPTDLYKKCSCQLKDAPQHFDLCNQNCSQSEVSNIKSQINAAGIFDCNKVLGKSAAPPSLLSSNTAWMMGAVLSLLLSHFLLI</sequence>
<gene>
    <name evidence="3" type="ORF">K7432_002372</name>
</gene>
<keyword evidence="1" id="KW-0812">Transmembrane</keyword>
<keyword evidence="2" id="KW-0732">Signal</keyword>
<name>A0ABR2W7W6_9FUNG</name>
<keyword evidence="1" id="KW-1133">Transmembrane helix</keyword>
<feature type="chain" id="PRO_5046773626" evidence="2">
    <location>
        <begin position="26"/>
        <end position="138"/>
    </location>
</feature>
<dbReference type="EMBL" id="JASJQH010006938">
    <property type="protein sequence ID" value="KAK9722833.1"/>
    <property type="molecule type" value="Genomic_DNA"/>
</dbReference>
<keyword evidence="4" id="KW-1185">Reference proteome</keyword>
<proteinExistence type="predicted"/>